<dbReference type="SUPFAM" id="SSF53335">
    <property type="entry name" value="S-adenosyl-L-methionine-dependent methyltransferases"/>
    <property type="match status" value="1"/>
</dbReference>
<sequence length="1573" mass="175568">MISDAIIVGEEWISEHYFTTSSTKQSFQARVIERRKAWDADAKDGIETPKTRFSAVRGELSKEFSTLAEQTDAAAVDVALDGVDAERLREKIYRPLLHALGFDRGGLTATASGPLTVVAPADIEDASAVAVIEGAPAATLEDLFAKDGATLLEPFVPDDDENHPVTSVARLLSRVFLHEAPPTYALVCAGRWMLLAERTRWPEGRYLAIDIQLVVDRNDTKRGGELDTALACIDADSLLPQPDGTVWWDDVLDESVAHTVGVSKDLREGVRRSIEIIGNEVVERRQAQGREPLPQDQAQVLAQQALRYLYRILFLLYAESSPELDVLPVGDAEYDEGYGLSRFRELVQVELTHAGKDRTHFYDSLATLFELVDQGHTARHDDASGDAQGLTFNSLKADLFEPRATALIDEVGLGDGALQRVLGYLLLSREQRGRERGFISYAELGINQLGAVYEGLMSYTGFFAETDLYEVAKAGDDSKGSWVVATDKADDIHPDNFVKTENPITGEEVSVLHKQGSFVYRLAGRERQQSASYYTPEVLTKFVVSQALEELLDQDGHTTTAAEILDLTVCEPALGSGAFAIEATRQLAAEYLTRRQNETGERIDPDAYPQELQRVKASIALHQVHGVDLNATAVELAEISLWLDTMVAGLQAPWFGLRLRRGNSLIGARRAVYSRDEVFTKSWLKDVPRPVPMAELAENLRNERIAGKTAGRIHHFLLPALGWGSAVEAKEAKQLAPEALAALKVWQKSVRTKPTKKQIDRLVGLSFRVERLWQFALRRREIAEKQARRDIDLWRDPRETIQDAAGPRSVTRHEIERELGDPDGACQRLRRVMDAWNALWFWPLTTTLTGEATPPTLDEWLDGLTEILGEHHEASTRERRAAAHGQVTFSLPTEWYALGDAEKEELIYANAKSIAEIKRERPWVAAAERIANDHGFFHWELDFSTVFARRDGFDLQVGNPPWVRPRSDVDALLAEGDPWWQLAVKPTQSQVAEMREKTLAIDGVRETVLDGTTDIAVTAAFVGDPIAYPHLAGLQPDLYRCFMEQTWRNASGQGTIGLIHPETHFTDEKAGVLRAAAYERLRRHWQFINELQLFEIDHHVSYGVHVYSAASAVAFENAANLYHPDTVQSSQKHNGEGPESGIKNTEGKWDLRAHNSRITTVTDETLQTWHALLEGDDVPVRQSRMVYAVNRSTANVLAKLAEAPRLGDLGLEFSSGWHEKNDRTKGYFDVGWGPVESWNDAILQGPHLFVATPFYKSPNESMKHNQDWTAVDLEALEPDALPVTAYKPAKSPAEYDAAYTHWGDDRVPARDHYRIAWRNMAANTGERTLIPAIIPPGAAHVDGLFSLGIPAETVGTLVAASGFMSSLVNDFAIRVAPKSTIRAGAASRLSFVHDCMLRDELALRALRLACVTDVFSSLWEEAFDSRFQKVDWAARPLPDTVGLGEVGSGWDESVPLRRDIDRRQAQLEIDAIVALMLGLTADELCTIYRTQFAVLYGYDRNSYFYDANGRLVPNQVLKEWRKKGDAIADEDRKATHPGSGVEYTYELPFLTLDREADMRQAYAHFERILQERS</sequence>
<dbReference type="EC" id="2.1.1.72" evidence="1"/>
<dbReference type="PANTHER" id="PTHR33841:SF1">
    <property type="entry name" value="DNA METHYLTRANSFERASE A"/>
    <property type="match status" value="1"/>
</dbReference>
<dbReference type="GO" id="GO:0009007">
    <property type="term" value="F:site-specific DNA-methyltransferase (adenine-specific) activity"/>
    <property type="evidence" value="ECO:0007669"/>
    <property type="project" value="UniProtKB-EC"/>
</dbReference>
<dbReference type="EMBL" id="PDJE01000001">
    <property type="protein sequence ID" value="PFG29925.1"/>
    <property type="molecule type" value="Genomic_DNA"/>
</dbReference>
<evidence type="ECO:0000256" key="4">
    <source>
        <dbReference type="ARBA" id="ARBA00022691"/>
    </source>
</evidence>
<evidence type="ECO:0000256" key="5">
    <source>
        <dbReference type="ARBA" id="ARBA00047942"/>
    </source>
</evidence>
<comment type="catalytic activity">
    <reaction evidence="5">
        <text>a 2'-deoxyadenosine in DNA + S-adenosyl-L-methionine = an N(6)-methyl-2'-deoxyadenosine in DNA + S-adenosyl-L-homocysteine + H(+)</text>
        <dbReference type="Rhea" id="RHEA:15197"/>
        <dbReference type="Rhea" id="RHEA-COMP:12418"/>
        <dbReference type="Rhea" id="RHEA-COMP:12419"/>
        <dbReference type="ChEBI" id="CHEBI:15378"/>
        <dbReference type="ChEBI" id="CHEBI:57856"/>
        <dbReference type="ChEBI" id="CHEBI:59789"/>
        <dbReference type="ChEBI" id="CHEBI:90615"/>
        <dbReference type="ChEBI" id="CHEBI:90616"/>
        <dbReference type="EC" id="2.1.1.72"/>
    </reaction>
</comment>
<keyword evidence="9" id="KW-1185">Reference proteome</keyword>
<keyword evidence="3" id="KW-0808">Transferase</keyword>
<comment type="caution">
    <text evidence="8">The sequence shown here is derived from an EMBL/GenBank/DDBJ whole genome shotgun (WGS) entry which is preliminary data.</text>
</comment>
<name>A0A2A9DUU3_9MICO</name>
<organism evidence="8 9">
    <name type="scientific">Paramicrobacterium agarici</name>
    <dbReference type="NCBI Taxonomy" id="630514"/>
    <lineage>
        <taxon>Bacteria</taxon>
        <taxon>Bacillati</taxon>
        <taxon>Actinomycetota</taxon>
        <taxon>Actinomycetes</taxon>
        <taxon>Micrococcales</taxon>
        <taxon>Microbacteriaceae</taxon>
        <taxon>Paramicrobacterium</taxon>
    </lineage>
</organism>
<dbReference type="InterPro" id="IPR011639">
    <property type="entry name" value="MethylTrfase_TaqI-like_dom"/>
</dbReference>
<dbReference type="Gene3D" id="3.40.50.150">
    <property type="entry name" value="Vaccinia Virus protein VP39"/>
    <property type="match status" value="2"/>
</dbReference>
<gene>
    <name evidence="8" type="ORF">ATJ78_0844</name>
</gene>
<feature type="region of interest" description="Disordered" evidence="6">
    <location>
        <begin position="1127"/>
        <end position="1146"/>
    </location>
</feature>
<dbReference type="InterPro" id="IPR050953">
    <property type="entry name" value="N4_N6_ade-DNA_methylase"/>
</dbReference>
<evidence type="ECO:0000259" key="7">
    <source>
        <dbReference type="Pfam" id="PF07669"/>
    </source>
</evidence>
<evidence type="ECO:0000313" key="8">
    <source>
        <dbReference type="EMBL" id="PFG29925.1"/>
    </source>
</evidence>
<keyword evidence="4" id="KW-0949">S-adenosyl-L-methionine</keyword>
<feature type="domain" description="Type II methyltransferase M.TaqI-like" evidence="7">
    <location>
        <begin position="622"/>
        <end position="967"/>
    </location>
</feature>
<reference evidence="8 9" key="1">
    <citation type="submission" date="2017-10" db="EMBL/GenBank/DDBJ databases">
        <title>Sequencing the genomes of 1000 actinobacteria strains.</title>
        <authorList>
            <person name="Klenk H.-P."/>
        </authorList>
    </citation>
    <scope>NUCLEOTIDE SEQUENCE [LARGE SCALE GENOMIC DNA]</scope>
    <source>
        <strain evidence="8 9">DSM 21798</strain>
    </source>
</reference>
<keyword evidence="2" id="KW-0489">Methyltransferase</keyword>
<dbReference type="GO" id="GO:0032259">
    <property type="term" value="P:methylation"/>
    <property type="evidence" value="ECO:0007669"/>
    <property type="project" value="UniProtKB-KW"/>
</dbReference>
<dbReference type="RefSeq" id="WP_098406446.1">
    <property type="nucleotide sequence ID" value="NZ_PDJE01000001.1"/>
</dbReference>
<proteinExistence type="predicted"/>
<evidence type="ECO:0000256" key="6">
    <source>
        <dbReference type="SAM" id="MobiDB-lite"/>
    </source>
</evidence>
<evidence type="ECO:0000313" key="9">
    <source>
        <dbReference type="Proteomes" id="UP000221369"/>
    </source>
</evidence>
<dbReference type="InterPro" id="IPR029063">
    <property type="entry name" value="SAM-dependent_MTases_sf"/>
</dbReference>
<dbReference type="Pfam" id="PF07669">
    <property type="entry name" value="Eco57I"/>
    <property type="match status" value="1"/>
</dbReference>
<dbReference type="PANTHER" id="PTHR33841">
    <property type="entry name" value="DNA METHYLTRANSFERASE YEEA-RELATED"/>
    <property type="match status" value="1"/>
</dbReference>
<protein>
    <recommendedName>
        <fullName evidence="1">site-specific DNA-methyltransferase (adenine-specific)</fullName>
        <ecNumber evidence="1">2.1.1.72</ecNumber>
    </recommendedName>
</protein>
<evidence type="ECO:0000256" key="3">
    <source>
        <dbReference type="ARBA" id="ARBA00022679"/>
    </source>
</evidence>
<dbReference type="Proteomes" id="UP000221369">
    <property type="component" value="Unassembled WGS sequence"/>
</dbReference>
<accession>A0A2A9DUU3</accession>
<evidence type="ECO:0000256" key="2">
    <source>
        <dbReference type="ARBA" id="ARBA00022603"/>
    </source>
</evidence>
<evidence type="ECO:0000256" key="1">
    <source>
        <dbReference type="ARBA" id="ARBA00011900"/>
    </source>
</evidence>
<dbReference type="GO" id="GO:0006304">
    <property type="term" value="P:DNA modification"/>
    <property type="evidence" value="ECO:0007669"/>
    <property type="project" value="InterPro"/>
</dbReference>